<reference evidence="1 2" key="1">
    <citation type="submission" date="2021-08" db="EMBL/GenBank/DDBJ databases">
        <title>WGS of actinomycetes from Thailand.</title>
        <authorList>
            <person name="Thawai C."/>
        </authorList>
    </citation>
    <scope>NUCLEOTIDE SEQUENCE [LARGE SCALE GENOMIC DNA]</scope>
    <source>
        <strain evidence="1 2">PLK6-54</strain>
    </source>
</reference>
<name>A0ABS7Q513_9ACTN</name>
<evidence type="ECO:0000313" key="2">
    <source>
        <dbReference type="Proteomes" id="UP000778578"/>
    </source>
</evidence>
<comment type="caution">
    <text evidence="1">The sequence shown here is derived from an EMBL/GenBank/DDBJ whole genome shotgun (WGS) entry which is preliminary data.</text>
</comment>
<evidence type="ECO:0000313" key="1">
    <source>
        <dbReference type="EMBL" id="MBY8876854.1"/>
    </source>
</evidence>
<gene>
    <name evidence="1" type="ORF">K7862_04265</name>
</gene>
<dbReference type="RefSeq" id="WP_222960721.1">
    <property type="nucleotide sequence ID" value="NZ_JAINZZ010000003.1"/>
</dbReference>
<proteinExistence type="predicted"/>
<organism evidence="1 2">
    <name type="scientific">Actinacidiphila acidipaludis</name>
    <dbReference type="NCBI Taxonomy" id="2873382"/>
    <lineage>
        <taxon>Bacteria</taxon>
        <taxon>Bacillati</taxon>
        <taxon>Actinomycetota</taxon>
        <taxon>Actinomycetes</taxon>
        <taxon>Kitasatosporales</taxon>
        <taxon>Streptomycetaceae</taxon>
        <taxon>Actinacidiphila</taxon>
    </lineage>
</organism>
<protein>
    <submittedName>
        <fullName evidence="1">Uncharacterized protein</fullName>
    </submittedName>
</protein>
<keyword evidence="2" id="KW-1185">Reference proteome</keyword>
<accession>A0ABS7Q513</accession>
<dbReference type="Proteomes" id="UP000778578">
    <property type="component" value="Unassembled WGS sequence"/>
</dbReference>
<dbReference type="EMBL" id="JAINZZ010000003">
    <property type="protein sequence ID" value="MBY8876854.1"/>
    <property type="molecule type" value="Genomic_DNA"/>
</dbReference>
<sequence length="172" mass="18685">MSSLVWGSRVAVAFASKGFGNHAEGKLVNNFALDEGGSVAEVYSERRAASEVVGDYLDTFEEEPDGWGYYRYMAAMLVLIALPNLIGGPGSDTVASLWEFTRRFADHVDWDLGRAQGQHPATPELSFRRREGVVWLRNAELARAGGNTTVIAAESAAWGRTFVAALDTIGRS</sequence>